<protein>
    <recommendedName>
        <fullName evidence="1">Reverse transcriptase domain-containing protein</fullName>
    </recommendedName>
</protein>
<reference evidence="2" key="1">
    <citation type="submission" date="2022-06" db="EMBL/GenBank/DDBJ databases">
        <authorList>
            <person name="Berger JAMES D."/>
            <person name="Berger JAMES D."/>
        </authorList>
    </citation>
    <scope>NUCLEOTIDE SEQUENCE [LARGE SCALE GENOMIC DNA]</scope>
</reference>
<dbReference type="SUPFAM" id="SSF56672">
    <property type="entry name" value="DNA/RNA polymerases"/>
    <property type="match status" value="1"/>
</dbReference>
<evidence type="ECO:0000259" key="1">
    <source>
        <dbReference type="PROSITE" id="PS50878"/>
    </source>
</evidence>
<evidence type="ECO:0000313" key="2">
    <source>
        <dbReference type="Proteomes" id="UP000050795"/>
    </source>
</evidence>
<dbReference type="InterPro" id="IPR043502">
    <property type="entry name" value="DNA/RNA_pol_sf"/>
</dbReference>
<dbReference type="AlphaFoldDB" id="A0AA85JFQ2"/>
<dbReference type="PANTHER" id="PTHR33332">
    <property type="entry name" value="REVERSE TRANSCRIPTASE DOMAIN-CONTAINING PROTEIN"/>
    <property type="match status" value="1"/>
</dbReference>
<proteinExistence type="predicted"/>
<dbReference type="Pfam" id="PF00078">
    <property type="entry name" value="RVT_1"/>
    <property type="match status" value="1"/>
</dbReference>
<name>A0AA85JFQ2_TRIRE</name>
<dbReference type="PROSITE" id="PS50878">
    <property type="entry name" value="RT_POL"/>
    <property type="match status" value="1"/>
</dbReference>
<keyword evidence="2" id="KW-1185">Reference proteome</keyword>
<dbReference type="WBParaSite" id="TREG1_145280.1">
    <property type="protein sequence ID" value="TREG1_145280.1"/>
    <property type="gene ID" value="TREG1_145280"/>
</dbReference>
<organism evidence="2 3">
    <name type="scientific">Trichobilharzia regenti</name>
    <name type="common">Nasal bird schistosome</name>
    <dbReference type="NCBI Taxonomy" id="157069"/>
    <lineage>
        <taxon>Eukaryota</taxon>
        <taxon>Metazoa</taxon>
        <taxon>Spiralia</taxon>
        <taxon>Lophotrochozoa</taxon>
        <taxon>Platyhelminthes</taxon>
        <taxon>Trematoda</taxon>
        <taxon>Digenea</taxon>
        <taxon>Strigeidida</taxon>
        <taxon>Schistosomatoidea</taxon>
        <taxon>Schistosomatidae</taxon>
        <taxon>Trichobilharzia</taxon>
    </lineage>
</organism>
<feature type="domain" description="Reverse transcriptase" evidence="1">
    <location>
        <begin position="1"/>
        <end position="142"/>
    </location>
</feature>
<dbReference type="Proteomes" id="UP000050795">
    <property type="component" value="Unassembled WGS sequence"/>
</dbReference>
<accession>A0AA85JFQ2</accession>
<reference evidence="3" key="2">
    <citation type="submission" date="2023-11" db="UniProtKB">
        <authorList>
            <consortium name="WormBaseParasite"/>
        </authorList>
    </citation>
    <scope>IDENTIFICATION</scope>
</reference>
<evidence type="ECO:0000313" key="3">
    <source>
        <dbReference type="WBParaSite" id="TREG1_145280.1"/>
    </source>
</evidence>
<sequence length="313" mass="35217">MLMNSRNSPLHTVYKGKSSNSLPAEAGVPQGAVLSPFLFSSFLHDLPHSDEITFVKYADDLTVSMAVNSELDCTKINSFLSGVSKWSESSGLKLNPSKCQTLNFSLRCERQLKEVIDSHDSCKIDDNDIGIQSEIKYLGLILSSDLCWSSHVLAIASKIFCLIFYIKKLRHLGLTQPLLLQFINSCILSILLHCSPLFFPGLHKKDYVTIRRMLKTVSRVSGVPVDHIANVVIDRQLTLCNKFTRGILSDSEHPLYPQLSPCISSGRTRSNFRKLYARTPYLAHIFCDENSVREELTNLFHLVNKQFPPSILI</sequence>
<dbReference type="InterPro" id="IPR000477">
    <property type="entry name" value="RT_dom"/>
</dbReference>